<dbReference type="RefSeq" id="WP_380596788.1">
    <property type="nucleotide sequence ID" value="NZ_JBHSDU010000003.1"/>
</dbReference>
<organism evidence="2 3">
    <name type="scientific">Steroidobacter flavus</name>
    <dbReference type="NCBI Taxonomy" id="1842136"/>
    <lineage>
        <taxon>Bacteria</taxon>
        <taxon>Pseudomonadati</taxon>
        <taxon>Pseudomonadota</taxon>
        <taxon>Gammaproteobacteria</taxon>
        <taxon>Steroidobacterales</taxon>
        <taxon>Steroidobacteraceae</taxon>
        <taxon>Steroidobacter</taxon>
    </lineage>
</organism>
<accession>A0ABV8SRY5</accession>
<sequence>MTSLDASVESRFTLLAKAMRTLVDLLHTEHGYARIFYDQDGFSYELHSYQHTPMVDLFTRMLGYASATDATEAARETLSAMNAAPRGRSNKGRARRRASQPEGTQLILPVSVC</sequence>
<dbReference type="EMBL" id="JBHSDU010000003">
    <property type="protein sequence ID" value="MFC4309752.1"/>
    <property type="molecule type" value="Genomic_DNA"/>
</dbReference>
<protein>
    <submittedName>
        <fullName evidence="2">Uncharacterized protein</fullName>
    </submittedName>
</protein>
<comment type="caution">
    <text evidence="2">The sequence shown here is derived from an EMBL/GenBank/DDBJ whole genome shotgun (WGS) entry which is preliminary data.</text>
</comment>
<gene>
    <name evidence="2" type="ORF">ACFPN2_11730</name>
</gene>
<feature type="compositionally biased region" description="Basic residues" evidence="1">
    <location>
        <begin position="88"/>
        <end position="98"/>
    </location>
</feature>
<evidence type="ECO:0000313" key="2">
    <source>
        <dbReference type="EMBL" id="MFC4309752.1"/>
    </source>
</evidence>
<evidence type="ECO:0000313" key="3">
    <source>
        <dbReference type="Proteomes" id="UP001595904"/>
    </source>
</evidence>
<dbReference type="Proteomes" id="UP001595904">
    <property type="component" value="Unassembled WGS sequence"/>
</dbReference>
<feature type="region of interest" description="Disordered" evidence="1">
    <location>
        <begin position="79"/>
        <end position="104"/>
    </location>
</feature>
<keyword evidence="3" id="KW-1185">Reference proteome</keyword>
<evidence type="ECO:0000256" key="1">
    <source>
        <dbReference type="SAM" id="MobiDB-lite"/>
    </source>
</evidence>
<reference evidence="3" key="1">
    <citation type="journal article" date="2019" name="Int. J. Syst. Evol. Microbiol.">
        <title>The Global Catalogue of Microorganisms (GCM) 10K type strain sequencing project: providing services to taxonomists for standard genome sequencing and annotation.</title>
        <authorList>
            <consortium name="The Broad Institute Genomics Platform"/>
            <consortium name="The Broad Institute Genome Sequencing Center for Infectious Disease"/>
            <person name="Wu L."/>
            <person name="Ma J."/>
        </authorList>
    </citation>
    <scope>NUCLEOTIDE SEQUENCE [LARGE SCALE GENOMIC DNA]</scope>
    <source>
        <strain evidence="3">CGMCC 1.10759</strain>
    </source>
</reference>
<name>A0ABV8SRY5_9GAMM</name>
<proteinExistence type="predicted"/>